<gene>
    <name evidence="2" type="ORF">NEDG_00334</name>
</gene>
<dbReference type="EMBL" id="LTDL01000014">
    <property type="protein sequence ID" value="OAG31859.1"/>
    <property type="molecule type" value="Genomic_DNA"/>
</dbReference>
<feature type="transmembrane region" description="Helical" evidence="1">
    <location>
        <begin position="33"/>
        <end position="49"/>
    </location>
</feature>
<proteinExistence type="predicted"/>
<keyword evidence="1" id="KW-0812">Transmembrane</keyword>
<reference evidence="2 3" key="1">
    <citation type="submission" date="2016-02" db="EMBL/GenBank/DDBJ databases">
        <title>Discovery of a natural microsporidian pathogen with a broad tissue tropism in Caenorhabditis elegans.</title>
        <authorList>
            <person name="Luallen R.J."/>
            <person name="Reinke A.W."/>
            <person name="Tong L."/>
            <person name="Botts M.R."/>
            <person name="Felix M.-A."/>
            <person name="Troemel E.R."/>
        </authorList>
    </citation>
    <scope>NUCLEOTIDE SEQUENCE [LARGE SCALE GENOMIC DNA]</scope>
    <source>
        <strain evidence="2 3">JUm2807</strain>
    </source>
</reference>
<accession>A0A177ELK4</accession>
<dbReference type="GeneID" id="93646684"/>
<keyword evidence="3" id="KW-1185">Reference proteome</keyword>
<comment type="caution">
    <text evidence="2">The sequence shown here is derived from an EMBL/GenBank/DDBJ whole genome shotgun (WGS) entry which is preliminary data.</text>
</comment>
<dbReference type="AlphaFoldDB" id="A0A177ELK4"/>
<evidence type="ECO:0000313" key="3">
    <source>
        <dbReference type="Proteomes" id="UP000185944"/>
    </source>
</evidence>
<keyword evidence="1" id="KW-1133">Transmembrane helix</keyword>
<keyword evidence="1" id="KW-0472">Membrane</keyword>
<feature type="transmembrane region" description="Helical" evidence="1">
    <location>
        <begin position="70"/>
        <end position="88"/>
    </location>
</feature>
<protein>
    <submittedName>
        <fullName evidence="2">Uncharacterized protein</fullName>
    </submittedName>
</protein>
<evidence type="ECO:0000313" key="2">
    <source>
        <dbReference type="EMBL" id="OAG31859.1"/>
    </source>
</evidence>
<dbReference type="RefSeq" id="XP_067545460.1">
    <property type="nucleotide sequence ID" value="XM_067687752.1"/>
</dbReference>
<sequence length="101" mass="10487">MNRATVIGLGIGLGAGLLHPVLNARKKKESSHLLPLGLLGVSTCFFLATRMEYINMLKGKSPGLFSPSGLLYLGGMYSTGAVVSSAALKVCPGKWRGPGSP</sequence>
<name>A0A177ELK4_9MICR</name>
<evidence type="ECO:0000256" key="1">
    <source>
        <dbReference type="SAM" id="Phobius"/>
    </source>
</evidence>
<organism evidence="2 3">
    <name type="scientific">Nematocida displodere</name>
    <dbReference type="NCBI Taxonomy" id="1805483"/>
    <lineage>
        <taxon>Eukaryota</taxon>
        <taxon>Fungi</taxon>
        <taxon>Fungi incertae sedis</taxon>
        <taxon>Microsporidia</taxon>
        <taxon>Nematocida</taxon>
    </lineage>
</organism>
<dbReference type="VEuPathDB" id="MicrosporidiaDB:NEDG_00334"/>
<dbReference type="Proteomes" id="UP000185944">
    <property type="component" value="Unassembled WGS sequence"/>
</dbReference>